<accession>A0ABP8JXU5</accession>
<gene>
    <name evidence="2" type="ORF">GCM10023147_33110</name>
</gene>
<protein>
    <submittedName>
        <fullName evidence="2">Phosphotransferase family protein</fullName>
    </submittedName>
</protein>
<dbReference type="SUPFAM" id="SSF56112">
    <property type="entry name" value="Protein kinase-like (PK-like)"/>
    <property type="match status" value="1"/>
</dbReference>
<dbReference type="Proteomes" id="UP001500635">
    <property type="component" value="Unassembled WGS sequence"/>
</dbReference>
<feature type="domain" description="Aminoglycoside phosphotransferase" evidence="1">
    <location>
        <begin position="36"/>
        <end position="261"/>
    </location>
</feature>
<dbReference type="InterPro" id="IPR011009">
    <property type="entry name" value="Kinase-like_dom_sf"/>
</dbReference>
<proteinExistence type="predicted"/>
<reference evidence="3" key="1">
    <citation type="journal article" date="2019" name="Int. J. Syst. Evol. Microbiol.">
        <title>The Global Catalogue of Microorganisms (GCM) 10K type strain sequencing project: providing services to taxonomists for standard genome sequencing and annotation.</title>
        <authorList>
            <consortium name="The Broad Institute Genomics Platform"/>
            <consortium name="The Broad Institute Genome Sequencing Center for Infectious Disease"/>
            <person name="Wu L."/>
            <person name="Ma J."/>
        </authorList>
    </citation>
    <scope>NUCLEOTIDE SEQUENCE [LARGE SCALE GENOMIC DNA]</scope>
    <source>
        <strain evidence="3">JCM 17688</strain>
    </source>
</reference>
<dbReference type="Gene3D" id="3.30.200.20">
    <property type="entry name" value="Phosphorylase Kinase, domain 1"/>
    <property type="match status" value="1"/>
</dbReference>
<dbReference type="CDD" id="cd05154">
    <property type="entry name" value="ACAD10_11_N-like"/>
    <property type="match status" value="1"/>
</dbReference>
<dbReference type="PANTHER" id="PTHR47829:SF1">
    <property type="entry name" value="HAD FAMILY PHOSPHATASE"/>
    <property type="match status" value="1"/>
</dbReference>
<dbReference type="Pfam" id="PF01636">
    <property type="entry name" value="APH"/>
    <property type="match status" value="1"/>
</dbReference>
<evidence type="ECO:0000259" key="1">
    <source>
        <dbReference type="Pfam" id="PF01636"/>
    </source>
</evidence>
<comment type="caution">
    <text evidence="2">The sequence shown here is derived from an EMBL/GenBank/DDBJ whole genome shotgun (WGS) entry which is preliminary data.</text>
</comment>
<evidence type="ECO:0000313" key="2">
    <source>
        <dbReference type="EMBL" id="GAA4397607.1"/>
    </source>
</evidence>
<evidence type="ECO:0000313" key="3">
    <source>
        <dbReference type="Proteomes" id="UP001500635"/>
    </source>
</evidence>
<keyword evidence="3" id="KW-1185">Reference proteome</keyword>
<dbReference type="InterPro" id="IPR002575">
    <property type="entry name" value="Aminoglycoside_PTrfase"/>
</dbReference>
<dbReference type="RefSeq" id="WP_344997973.1">
    <property type="nucleotide sequence ID" value="NZ_BAABFR010000056.1"/>
</dbReference>
<dbReference type="InterPro" id="IPR052898">
    <property type="entry name" value="ACAD10-like"/>
</dbReference>
<dbReference type="PANTHER" id="PTHR47829">
    <property type="entry name" value="HYDROLASE, PUTATIVE (AFU_ORTHOLOGUE AFUA_1G12880)-RELATED"/>
    <property type="match status" value="1"/>
</dbReference>
<dbReference type="Gene3D" id="3.90.1200.10">
    <property type="match status" value="1"/>
</dbReference>
<name>A0ABP8JXU5_9ACTN</name>
<sequence>MSPDGRDTTALAALDLVGPALAAAVGDDRWRAPSASLIAGGKSNLTFVLSSPAGEVILRRPPSGDLLPSAHDMGREVRVQRALADTAVPVPRILLTDDGTLTGTPFYVMERVRGLTIRDELPAGYASTPAAKTELADALVDTLADLHAVDAATVGLGDFGRPTGFLARQVRRWTGQWERSRTRDVPEVRRLAGLLAERVEAVGAGARTSIVHGDFRLDNCLMDPGDPATVNAVLDWEMATLGDPMTDIALLLLYWREPGDDVLPMVPALTRDPGFPSRAHLARRYAERAGVPLHDLAVYEAFAYFKFAVIVQGILARTAAGSMAGQQFEEAGAGVAGLAREGLARLGEQE</sequence>
<dbReference type="EMBL" id="BAABFR010000056">
    <property type="protein sequence ID" value="GAA4397607.1"/>
    <property type="molecule type" value="Genomic_DNA"/>
</dbReference>
<organism evidence="2 3">
    <name type="scientific">Tsukamurella soli</name>
    <dbReference type="NCBI Taxonomy" id="644556"/>
    <lineage>
        <taxon>Bacteria</taxon>
        <taxon>Bacillati</taxon>
        <taxon>Actinomycetota</taxon>
        <taxon>Actinomycetes</taxon>
        <taxon>Mycobacteriales</taxon>
        <taxon>Tsukamurellaceae</taxon>
        <taxon>Tsukamurella</taxon>
    </lineage>
</organism>
<dbReference type="InterPro" id="IPR041726">
    <property type="entry name" value="ACAD10_11_N"/>
</dbReference>